<dbReference type="PATRIC" id="fig|36816.3.peg.5423"/>
<organism evidence="2 3">
    <name type="scientific">Streptomyces caelestis</name>
    <dbReference type="NCBI Taxonomy" id="36816"/>
    <lineage>
        <taxon>Bacteria</taxon>
        <taxon>Bacillati</taxon>
        <taxon>Actinomycetota</taxon>
        <taxon>Actinomycetes</taxon>
        <taxon>Kitasatosporales</taxon>
        <taxon>Streptomycetaceae</taxon>
        <taxon>Streptomyces</taxon>
    </lineage>
</organism>
<keyword evidence="1" id="KW-0812">Transmembrane</keyword>
<evidence type="ECO:0000256" key="1">
    <source>
        <dbReference type="SAM" id="Phobius"/>
    </source>
</evidence>
<reference evidence="2 3" key="1">
    <citation type="submission" date="2015-07" db="EMBL/GenBank/DDBJ databases">
        <authorList>
            <person name="Noorani M."/>
        </authorList>
    </citation>
    <scope>NUCLEOTIDE SEQUENCE [LARGE SCALE GENOMIC DNA]</scope>
    <source>
        <strain evidence="2 3">NRRL B-24567</strain>
    </source>
</reference>
<keyword evidence="3" id="KW-1185">Reference proteome</keyword>
<accession>A0A0M8QM59</accession>
<dbReference type="AlphaFoldDB" id="A0A0M8QM59"/>
<gene>
    <name evidence="2" type="ORF">ADK41_25115</name>
</gene>
<protein>
    <recommendedName>
        <fullName evidence="4">ABC3 transporter permease protein domain-containing protein</fullName>
    </recommendedName>
</protein>
<name>A0A0M8QM59_9ACTN</name>
<evidence type="ECO:0000313" key="2">
    <source>
        <dbReference type="EMBL" id="KOT35260.1"/>
    </source>
</evidence>
<feature type="transmembrane region" description="Helical" evidence="1">
    <location>
        <begin position="47"/>
        <end position="68"/>
    </location>
</feature>
<feature type="transmembrane region" description="Helical" evidence="1">
    <location>
        <begin position="80"/>
        <end position="100"/>
    </location>
</feature>
<comment type="caution">
    <text evidence="2">The sequence shown here is derived from an EMBL/GenBank/DDBJ whole genome shotgun (WGS) entry which is preliminary data.</text>
</comment>
<keyword evidence="1" id="KW-1133">Transmembrane helix</keyword>
<proteinExistence type="predicted"/>
<evidence type="ECO:0000313" key="3">
    <source>
        <dbReference type="Proteomes" id="UP000037773"/>
    </source>
</evidence>
<evidence type="ECO:0008006" key="4">
    <source>
        <dbReference type="Google" id="ProtNLM"/>
    </source>
</evidence>
<sequence>MITLFALAVGTAESLSTRRRGLAAQAASGVPRAVLHRALLLETALPLAPALLLAGTGGMTVGTGYAALTGAGSWPWTALLVPLAVCATCLLAAATALPLLGRTIQPAELRYA</sequence>
<dbReference type="Proteomes" id="UP000037773">
    <property type="component" value="Unassembled WGS sequence"/>
</dbReference>
<keyword evidence="1" id="KW-0472">Membrane</keyword>
<dbReference type="EMBL" id="LGCN01000212">
    <property type="protein sequence ID" value="KOT35260.1"/>
    <property type="molecule type" value="Genomic_DNA"/>
</dbReference>